<organism evidence="3 4">
    <name type="scientific">Roseiconus nitratireducens</name>
    <dbReference type="NCBI Taxonomy" id="2605748"/>
    <lineage>
        <taxon>Bacteria</taxon>
        <taxon>Pseudomonadati</taxon>
        <taxon>Planctomycetota</taxon>
        <taxon>Planctomycetia</taxon>
        <taxon>Pirellulales</taxon>
        <taxon>Pirellulaceae</taxon>
        <taxon>Roseiconus</taxon>
    </lineage>
</organism>
<dbReference type="Gene3D" id="3.90.550.10">
    <property type="entry name" value="Spore Coat Polysaccharide Biosynthesis Protein SpsA, Chain A"/>
    <property type="match status" value="1"/>
</dbReference>
<reference evidence="3 4" key="1">
    <citation type="submission" date="2019-08" db="EMBL/GenBank/DDBJ databases">
        <authorList>
            <person name="Dhanesh K."/>
            <person name="Kumar G."/>
            <person name="Sasikala C."/>
            <person name="Venkata Ramana C."/>
        </authorList>
    </citation>
    <scope>NUCLEOTIDE SEQUENCE [LARGE SCALE GENOMIC DNA]</scope>
    <source>
        <strain evidence="3 4">JC645</strain>
    </source>
</reference>
<dbReference type="Pfam" id="PF00535">
    <property type="entry name" value="Glycos_transf_2"/>
    <property type="match status" value="1"/>
</dbReference>
<dbReference type="EMBL" id="VWOX01000002">
    <property type="protein sequence ID" value="KAA5546137.1"/>
    <property type="molecule type" value="Genomic_DNA"/>
</dbReference>
<keyword evidence="3" id="KW-0808">Transferase</keyword>
<keyword evidence="1" id="KW-0472">Membrane</keyword>
<keyword evidence="4" id="KW-1185">Reference proteome</keyword>
<dbReference type="InterPro" id="IPR050834">
    <property type="entry name" value="Glycosyltransf_2"/>
</dbReference>
<dbReference type="Proteomes" id="UP000324479">
    <property type="component" value="Unassembled WGS sequence"/>
</dbReference>
<name>A0A5M6DF16_9BACT</name>
<evidence type="ECO:0000259" key="2">
    <source>
        <dbReference type="Pfam" id="PF00535"/>
    </source>
</evidence>
<dbReference type="PANTHER" id="PTHR43685">
    <property type="entry name" value="GLYCOSYLTRANSFERASE"/>
    <property type="match status" value="1"/>
</dbReference>
<feature type="transmembrane region" description="Helical" evidence="1">
    <location>
        <begin position="251"/>
        <end position="278"/>
    </location>
</feature>
<evidence type="ECO:0000256" key="1">
    <source>
        <dbReference type="SAM" id="Phobius"/>
    </source>
</evidence>
<keyword evidence="1" id="KW-1133">Transmembrane helix</keyword>
<protein>
    <submittedName>
        <fullName evidence="3">Glycosyltransferase</fullName>
    </submittedName>
</protein>
<dbReference type="SUPFAM" id="SSF53448">
    <property type="entry name" value="Nucleotide-diphospho-sugar transferases"/>
    <property type="match status" value="1"/>
</dbReference>
<dbReference type="InterPro" id="IPR001173">
    <property type="entry name" value="Glyco_trans_2-like"/>
</dbReference>
<proteinExistence type="predicted"/>
<dbReference type="InterPro" id="IPR029044">
    <property type="entry name" value="Nucleotide-diphossugar_trans"/>
</dbReference>
<feature type="domain" description="Glycosyltransferase 2-like" evidence="2">
    <location>
        <begin position="5"/>
        <end position="126"/>
    </location>
</feature>
<evidence type="ECO:0000313" key="4">
    <source>
        <dbReference type="Proteomes" id="UP000324479"/>
    </source>
</evidence>
<accession>A0A5M6DF16</accession>
<evidence type="ECO:0000313" key="3">
    <source>
        <dbReference type="EMBL" id="KAA5546137.1"/>
    </source>
</evidence>
<dbReference type="PANTHER" id="PTHR43685:SF2">
    <property type="entry name" value="GLYCOSYLTRANSFERASE 2-LIKE DOMAIN-CONTAINING PROTEIN"/>
    <property type="match status" value="1"/>
</dbReference>
<dbReference type="GO" id="GO:0016740">
    <property type="term" value="F:transferase activity"/>
    <property type="evidence" value="ECO:0007669"/>
    <property type="project" value="UniProtKB-KW"/>
</dbReference>
<sequence length="348" mass="38419">MNVGVIAIARNEGQRLKDSLHSVVGAVPKESIVYVDSGSSDGSVEFARSLGVHVVELDRTVPFTAARARNAGFERLLSACPGVEYVQFLDGDCVLRPDWIDRAVTAMDADDRLAVVCGRRRELHPGESIYNSLIDREWDTPVGPADACGGDALFRRSAVEAAGGYDATIIAGEEPELCFRLRQAGWKVQRLDAEMTLHDAALTRFGQWWKRSKRFGHAAAEALQRYGSRAESLPGRQVRGIVVWGGVLPALLLIFIALACLGVVSPLVPVAIVAVYLLQWARLTRQFSAEDNIGFALRRAALMLACKPAEFRGLIQYWSNRILRRRHTLIEYKRITDPVRPRGAADVE</sequence>
<dbReference type="AlphaFoldDB" id="A0A5M6DF16"/>
<comment type="caution">
    <text evidence="3">The sequence shown here is derived from an EMBL/GenBank/DDBJ whole genome shotgun (WGS) entry which is preliminary data.</text>
</comment>
<keyword evidence="1" id="KW-0812">Transmembrane</keyword>
<gene>
    <name evidence="3" type="ORF">FYK55_04370</name>
</gene>